<organism evidence="1 2">
    <name type="scientific">Hydrogenophaga intermedia</name>
    <dbReference type="NCBI Taxonomy" id="65786"/>
    <lineage>
        <taxon>Bacteria</taxon>
        <taxon>Pseudomonadati</taxon>
        <taxon>Pseudomonadota</taxon>
        <taxon>Betaproteobacteria</taxon>
        <taxon>Burkholderiales</taxon>
        <taxon>Comamonadaceae</taxon>
        <taxon>Hydrogenophaga</taxon>
    </lineage>
</organism>
<dbReference type="RefSeq" id="WP_009518472.1">
    <property type="nucleotide sequence ID" value="NZ_CCAE010000021.1"/>
</dbReference>
<protein>
    <submittedName>
        <fullName evidence="1">Uncharacterized protein</fullName>
    </submittedName>
</protein>
<dbReference type="EMBL" id="CCAE010000021">
    <property type="protein sequence ID" value="CDN88298.1"/>
    <property type="molecule type" value="Genomic_DNA"/>
</dbReference>
<evidence type="ECO:0000313" key="1">
    <source>
        <dbReference type="EMBL" id="CDN88298.1"/>
    </source>
</evidence>
<sequence length="108" mass="11917">MSDRATPIPVSAQDNLVRALNHLRCRYGSSQITLEGFLQHAEVALFLEQHSIRLDTLSHALTQLQRIEHIQSAASLQARGLSDHERQRIDSTIDSMFGALGAGDSHMG</sequence>
<keyword evidence="2" id="KW-1185">Reference proteome</keyword>
<dbReference type="AlphaFoldDB" id="A0A1L1PE25"/>
<evidence type="ECO:0000313" key="2">
    <source>
        <dbReference type="Proteomes" id="UP000028878"/>
    </source>
</evidence>
<gene>
    <name evidence="1" type="ORF">BN948_02731</name>
</gene>
<accession>A0A1L1PE25</accession>
<proteinExistence type="predicted"/>
<name>A0A1L1PE25_HYDIT</name>
<reference evidence="2" key="1">
    <citation type="submission" date="2014-11" db="EMBL/GenBank/DDBJ databases">
        <title>Draft genome sequence of Hydrogenophaga intermedia S1.</title>
        <authorList>
            <person name="Gan H.M."/>
            <person name="Chew T.H."/>
            <person name="Stolz A."/>
        </authorList>
    </citation>
    <scope>NUCLEOTIDE SEQUENCE [LARGE SCALE GENOMIC DNA]</scope>
    <source>
        <strain evidence="2">S1</strain>
    </source>
</reference>
<dbReference type="Proteomes" id="UP000028878">
    <property type="component" value="Unassembled WGS sequence"/>
</dbReference>